<keyword evidence="2" id="KW-1185">Reference proteome</keyword>
<proteinExistence type="predicted"/>
<evidence type="ECO:0000313" key="1">
    <source>
        <dbReference type="EMBL" id="KFD47657.1"/>
    </source>
</evidence>
<accession>A0A085LRR1</accession>
<dbReference type="Proteomes" id="UP000030764">
    <property type="component" value="Unassembled WGS sequence"/>
</dbReference>
<organism evidence="1 2">
    <name type="scientific">Trichuris suis</name>
    <name type="common">pig whipworm</name>
    <dbReference type="NCBI Taxonomy" id="68888"/>
    <lineage>
        <taxon>Eukaryota</taxon>
        <taxon>Metazoa</taxon>
        <taxon>Ecdysozoa</taxon>
        <taxon>Nematoda</taxon>
        <taxon>Enoplea</taxon>
        <taxon>Dorylaimia</taxon>
        <taxon>Trichinellida</taxon>
        <taxon>Trichuridae</taxon>
        <taxon>Trichuris</taxon>
    </lineage>
</organism>
<gene>
    <name evidence="1" type="ORF">M513_11448</name>
</gene>
<name>A0A085LRR1_9BILA</name>
<dbReference type="EMBL" id="KL363318">
    <property type="protein sequence ID" value="KFD47657.1"/>
    <property type="molecule type" value="Genomic_DNA"/>
</dbReference>
<evidence type="ECO:0000313" key="2">
    <source>
        <dbReference type="Proteomes" id="UP000030764"/>
    </source>
</evidence>
<protein>
    <submittedName>
        <fullName evidence="1">Uncharacterized protein</fullName>
    </submittedName>
</protein>
<reference evidence="1 2" key="1">
    <citation type="journal article" date="2014" name="Nat. Genet.">
        <title>Genome and transcriptome of the porcine whipworm Trichuris suis.</title>
        <authorList>
            <person name="Jex A.R."/>
            <person name="Nejsum P."/>
            <person name="Schwarz E.M."/>
            <person name="Hu L."/>
            <person name="Young N.D."/>
            <person name="Hall R.S."/>
            <person name="Korhonen P.K."/>
            <person name="Liao S."/>
            <person name="Thamsborg S."/>
            <person name="Xia J."/>
            <person name="Xu P."/>
            <person name="Wang S."/>
            <person name="Scheerlinck J.P."/>
            <person name="Hofmann A."/>
            <person name="Sternberg P.W."/>
            <person name="Wang J."/>
            <person name="Gasser R.B."/>
        </authorList>
    </citation>
    <scope>NUCLEOTIDE SEQUENCE [LARGE SCALE GENOMIC DNA]</scope>
    <source>
        <strain evidence="1">DCEP-RM93M</strain>
    </source>
</reference>
<dbReference type="AlphaFoldDB" id="A0A085LRR1"/>
<sequence>MAQKLMEVGLSNTQTVRRETTWLAEYWGSPGFDGMFDMQQILSVRSKVALVARLSVQETSHKLLARVQLRRHRSYGGLLRRAFRERNVALGEVHYKVVMMDQVRTHDRCVYLRDREGPGLAKRRGNRLTAAPVSIRNGAPEQWSVR</sequence>